<protein>
    <recommendedName>
        <fullName evidence="3">Protein FAM170A</fullName>
    </recommendedName>
</protein>
<feature type="compositionally biased region" description="Polar residues" evidence="1">
    <location>
        <begin position="461"/>
        <end position="470"/>
    </location>
</feature>
<dbReference type="PANTHER" id="PTHR33517:SF5">
    <property type="entry name" value="FAMILY WITH SEQUENCE SIMILARITY 170 MEMBER A"/>
    <property type="match status" value="1"/>
</dbReference>
<dbReference type="PANTHER" id="PTHR33517">
    <property type="entry name" value="PROTEIN FAM170B-RELATED"/>
    <property type="match status" value="1"/>
</dbReference>
<evidence type="ECO:0000256" key="1">
    <source>
        <dbReference type="SAM" id="MobiDB-lite"/>
    </source>
</evidence>
<feature type="region of interest" description="Disordered" evidence="1">
    <location>
        <begin position="461"/>
        <end position="483"/>
    </location>
</feature>
<dbReference type="GO" id="GO:0009566">
    <property type="term" value="P:fertilization"/>
    <property type="evidence" value="ECO:0007669"/>
    <property type="project" value="TreeGrafter"/>
</dbReference>
<organism evidence="2">
    <name type="scientific">Marmota monax</name>
    <name type="common">Woodchuck</name>
    <dbReference type="NCBI Taxonomy" id="9995"/>
    <lineage>
        <taxon>Eukaryota</taxon>
        <taxon>Metazoa</taxon>
        <taxon>Chordata</taxon>
        <taxon>Craniata</taxon>
        <taxon>Vertebrata</taxon>
        <taxon>Euteleostomi</taxon>
        <taxon>Mammalia</taxon>
        <taxon>Eutheria</taxon>
        <taxon>Euarchontoglires</taxon>
        <taxon>Glires</taxon>
        <taxon>Rodentia</taxon>
        <taxon>Sciuromorpha</taxon>
        <taxon>Sciuridae</taxon>
        <taxon>Xerinae</taxon>
        <taxon>Marmotini</taxon>
        <taxon>Marmota</taxon>
    </lineage>
</organism>
<dbReference type="Pfam" id="PF17734">
    <property type="entry name" value="Spt46"/>
    <property type="match status" value="1"/>
</dbReference>
<dbReference type="GO" id="GO:0005634">
    <property type="term" value="C:nucleus"/>
    <property type="evidence" value="ECO:0007669"/>
    <property type="project" value="TreeGrafter"/>
</dbReference>
<comment type="caution">
    <text evidence="2">The sequence shown here is derived from an EMBL/GenBank/DDBJ whole genome shotgun (WGS) entry which is preliminary data.</text>
</comment>
<feature type="compositionally biased region" description="Low complexity" evidence="1">
    <location>
        <begin position="472"/>
        <end position="483"/>
    </location>
</feature>
<proteinExistence type="predicted"/>
<dbReference type="EMBL" id="CABDUW010001862">
    <property type="protein sequence ID" value="VTJ84346.1"/>
    <property type="molecule type" value="Genomic_DNA"/>
</dbReference>
<name>A0A5E4CRD2_MARMO</name>
<reference evidence="2" key="1">
    <citation type="submission" date="2019-04" db="EMBL/GenBank/DDBJ databases">
        <authorList>
            <person name="Alioto T."/>
            <person name="Alioto T."/>
        </authorList>
    </citation>
    <scope>NUCLEOTIDE SEQUENCE [LARGE SCALE GENOMIC DNA]</scope>
</reference>
<dbReference type="AlphaFoldDB" id="A0A5E4CRD2"/>
<sequence>MNWIQVGGETSTSEEDSKYIFSESKHIPTDEHAKTPDFQKWKGIAIEKYELEAARTQAARQHSSDSKYFSCLSTTTKLLPTEEHGFQIFQQVAPAPCRMNWIQVGGETSTSEEDSKYIFSESKHIPTDEHAKTPGFQIFQQVAPAPCRMNWIQVGGETSTSEEDSKYIFSESKHIPTDEHAKTPDFQKWKGIAIEKYELEAARTQAAGHNSSDSKYFSCLSTTTKLLPTEEHDFQKWKDIASEPYMLEASKIQAAGGNSSDSKYVSCLSTTSEILPPEKHDFQNWKESSIEPCMLEAASTQAAGENSFDSEYVTFLSTTSKPHPIEEHDFQKCKGIVTKKHMLEAARSQAAVVNSSDSEYFTCVSTSSKLLPTEEHEFKKCQEIAPAPCSITKIQTTGENSSFSEYFTCLSSLSKHIPTDELGLQKFQEIVPKSYMLEPVRDQAAGDNSSSSDYLTSISFDSTLTPNDNQETSESSSYVSYPESHSTSVESKLEESEYSSSLAYNELPVYLANNPCTCSKKRKRERIMKVYYMHVRMKRGVAALEDTEDERQPPCKKTKMKTIAFPETIHTEENLSVVSTEELLTESDLSFDDVVQEASEDNDRPIDLPPLETSSRAKTPEWLVAHDSGYRCMACCRVFPSLEILQDHVKNGIKEGFSCHSFHVALNLLRSKNRNRKKEVYEEEENKVKKSWTKGISIQCHNIIRHIRDFFHNNH</sequence>
<gene>
    <name evidence="2" type="ORF">MONAX_5E000459</name>
</gene>
<evidence type="ECO:0000313" key="2">
    <source>
        <dbReference type="EMBL" id="VTJ84346.1"/>
    </source>
</evidence>
<accession>A0A5E4CRD2</accession>
<evidence type="ECO:0008006" key="3">
    <source>
        <dbReference type="Google" id="ProtNLM"/>
    </source>
</evidence>
<dbReference type="InterPro" id="IPR040879">
    <property type="entry name" value="Spt46-like"/>
</dbReference>